<keyword evidence="3" id="KW-1015">Disulfide bond</keyword>
<dbReference type="PANTHER" id="PTHR11640">
    <property type="entry name" value="NEPHRIN"/>
    <property type="match status" value="1"/>
</dbReference>
<dbReference type="EMBL" id="HACA01026669">
    <property type="protein sequence ID" value="CDW44030.1"/>
    <property type="molecule type" value="Transcribed_RNA"/>
</dbReference>
<dbReference type="GO" id="GO:0005911">
    <property type="term" value="C:cell-cell junction"/>
    <property type="evidence" value="ECO:0007669"/>
    <property type="project" value="TreeGrafter"/>
</dbReference>
<dbReference type="PROSITE" id="PS50835">
    <property type="entry name" value="IG_LIKE"/>
    <property type="match status" value="4"/>
</dbReference>
<dbReference type="GO" id="GO:0098609">
    <property type="term" value="P:cell-cell adhesion"/>
    <property type="evidence" value="ECO:0007669"/>
    <property type="project" value="TreeGrafter"/>
</dbReference>
<feature type="domain" description="Ig-like" evidence="9">
    <location>
        <begin position="134"/>
        <end position="238"/>
    </location>
</feature>
<feature type="signal peptide" evidence="8">
    <location>
        <begin position="1"/>
        <end position="31"/>
    </location>
</feature>
<evidence type="ECO:0000256" key="8">
    <source>
        <dbReference type="SAM" id="SignalP"/>
    </source>
</evidence>
<dbReference type="CDD" id="cd00096">
    <property type="entry name" value="Ig"/>
    <property type="match status" value="2"/>
</dbReference>
<accession>A0A0K2V142</accession>
<dbReference type="SMART" id="SM00409">
    <property type="entry name" value="IG"/>
    <property type="match status" value="5"/>
</dbReference>
<dbReference type="Pfam" id="PF13927">
    <property type="entry name" value="Ig_3"/>
    <property type="match status" value="2"/>
</dbReference>
<dbReference type="SUPFAM" id="SSF48726">
    <property type="entry name" value="Immunoglobulin"/>
    <property type="match status" value="5"/>
</dbReference>
<dbReference type="PANTHER" id="PTHR11640:SF154">
    <property type="entry name" value="IRREGULAR CHIASM C-ROUGHEST PROTEIN-LIKE PROTEIN"/>
    <property type="match status" value="1"/>
</dbReference>
<dbReference type="Pfam" id="PF08205">
    <property type="entry name" value="C2-set_2"/>
    <property type="match status" value="1"/>
</dbReference>
<evidence type="ECO:0000313" key="10">
    <source>
        <dbReference type="EMBL" id="CDW44030.1"/>
    </source>
</evidence>
<evidence type="ECO:0000256" key="2">
    <source>
        <dbReference type="ARBA" id="ARBA00023136"/>
    </source>
</evidence>
<feature type="region of interest" description="Disordered" evidence="6">
    <location>
        <begin position="664"/>
        <end position="687"/>
    </location>
</feature>
<dbReference type="InterPro" id="IPR007110">
    <property type="entry name" value="Ig-like_dom"/>
</dbReference>
<keyword evidence="7" id="KW-0812">Transmembrane</keyword>
<keyword evidence="5" id="KW-0393">Immunoglobulin domain</keyword>
<evidence type="ECO:0000256" key="6">
    <source>
        <dbReference type="SAM" id="MobiDB-lite"/>
    </source>
</evidence>
<feature type="non-terminal residue" evidence="10">
    <location>
        <position position="724"/>
    </location>
</feature>
<name>A0A0K2V142_LEPSM</name>
<dbReference type="InterPro" id="IPR051275">
    <property type="entry name" value="Cell_adhesion_signaling"/>
</dbReference>
<dbReference type="InterPro" id="IPR003599">
    <property type="entry name" value="Ig_sub"/>
</dbReference>
<dbReference type="InterPro" id="IPR013783">
    <property type="entry name" value="Ig-like_fold"/>
</dbReference>
<dbReference type="SMART" id="SM00408">
    <property type="entry name" value="IGc2"/>
    <property type="match status" value="4"/>
</dbReference>
<evidence type="ECO:0000256" key="3">
    <source>
        <dbReference type="ARBA" id="ARBA00023157"/>
    </source>
</evidence>
<feature type="chain" id="PRO_5005489147" description="Ig-like domain-containing protein" evidence="8">
    <location>
        <begin position="32"/>
        <end position="724"/>
    </location>
</feature>
<feature type="compositionally biased region" description="Low complexity" evidence="6">
    <location>
        <begin position="628"/>
        <end position="639"/>
    </location>
</feature>
<feature type="compositionally biased region" description="Polar residues" evidence="6">
    <location>
        <begin position="666"/>
        <end position="675"/>
    </location>
</feature>
<feature type="domain" description="Ig-like" evidence="9">
    <location>
        <begin position="243"/>
        <end position="323"/>
    </location>
</feature>
<keyword evidence="4" id="KW-0325">Glycoprotein</keyword>
<dbReference type="GO" id="GO:0050839">
    <property type="term" value="F:cell adhesion molecule binding"/>
    <property type="evidence" value="ECO:0007669"/>
    <property type="project" value="TreeGrafter"/>
</dbReference>
<keyword evidence="8" id="KW-0732">Signal</keyword>
<reference evidence="10" key="1">
    <citation type="submission" date="2014-05" db="EMBL/GenBank/DDBJ databases">
        <authorList>
            <person name="Chronopoulou M."/>
        </authorList>
    </citation>
    <scope>NUCLEOTIDE SEQUENCE</scope>
    <source>
        <tissue evidence="10">Whole organism</tissue>
    </source>
</reference>
<evidence type="ECO:0000256" key="1">
    <source>
        <dbReference type="ARBA" id="ARBA00004479"/>
    </source>
</evidence>
<protein>
    <recommendedName>
        <fullName evidence="9">Ig-like domain-containing protein</fullName>
    </recommendedName>
</protein>
<feature type="domain" description="Ig-like" evidence="9">
    <location>
        <begin position="27"/>
        <end position="123"/>
    </location>
</feature>
<evidence type="ECO:0000256" key="4">
    <source>
        <dbReference type="ARBA" id="ARBA00023180"/>
    </source>
</evidence>
<proteinExistence type="predicted"/>
<evidence type="ECO:0000256" key="5">
    <source>
        <dbReference type="ARBA" id="ARBA00023319"/>
    </source>
</evidence>
<evidence type="ECO:0000256" key="7">
    <source>
        <dbReference type="SAM" id="Phobius"/>
    </source>
</evidence>
<feature type="transmembrane region" description="Helical" evidence="7">
    <location>
        <begin position="542"/>
        <end position="564"/>
    </location>
</feature>
<sequence>MISDIQRTTNMLQCVLLQLLILQIALPLAFGRQSWTEEPSYIEVNPEGTVILPCLVAGKKGECRWEKDSSPIGIFPTKYEWAGAPGTGDCSLRVLNSSIEFDDGIWQCQVTASSFSARDALISQGAQLVVRESPNSIIIQRIGNIESEIIASAGEDVELECISTGGNPPAQVKWFLDDQEIAFGHAQDNRKSSKESRTWISVSKLTLPVNKEDNGAQLVCMAEHPALDKPIQAKTKMTIHYPPNVKVQTTSLEYLEDQKDPVTLTCQVDSNPSSTVLWRKEGLDGIFSGEKEIVFSPVTRQTAGVYICTAENTLGLSKPALVEIDVKYSPRILSVGPAPTVIASMYNKTLLTCEAEGNPPPRYQWLQKLPTQEVLIRGYNKQLLIDNVTYDHQGEFVCKAVNKIRGESRAVQSQPIRVEVKGAPKVNSIISEREITVQNGEDAVLEVHFCADPLPKQSWHLGDMGSGSGNNIILAAGTGHGRFIAEKEQKSTKEDCYISILKVNGAHSADSAPYELRISNDHGSDSHIIHLSVRDHVSQESLIAVIVGCILTLLLLILIIIYAVKADKCCCGRGKDKKNFKQQSDLESEKTDVESTHSSNLSGHPDKSVIPPDALYVSTSEKNHHQHVNPSNPHHPSSQNHHHKYIYNHDTSLFNDSKESLRPDLISNSNLNRTKSSSDELHPGPGAKVSYNDLCFPKTSNYGSMKKKKQHVGVDCRLAYTDNS</sequence>
<dbReference type="InterPro" id="IPR003598">
    <property type="entry name" value="Ig_sub2"/>
</dbReference>
<comment type="subcellular location">
    <subcellularLocation>
        <location evidence="1">Membrane</location>
        <topology evidence="1">Single-pass type I membrane protein</topology>
    </subcellularLocation>
</comment>
<dbReference type="GO" id="GO:0005886">
    <property type="term" value="C:plasma membrane"/>
    <property type="evidence" value="ECO:0007669"/>
    <property type="project" value="TreeGrafter"/>
</dbReference>
<dbReference type="AlphaFoldDB" id="A0A0K2V142"/>
<dbReference type="Gene3D" id="2.60.40.10">
    <property type="entry name" value="Immunoglobulins"/>
    <property type="match status" value="5"/>
</dbReference>
<keyword evidence="7" id="KW-1133">Transmembrane helix</keyword>
<dbReference type="InterPro" id="IPR013162">
    <property type="entry name" value="CD80_C2-set"/>
</dbReference>
<keyword evidence="2 7" id="KW-0472">Membrane</keyword>
<feature type="region of interest" description="Disordered" evidence="6">
    <location>
        <begin position="576"/>
        <end position="642"/>
    </location>
</feature>
<feature type="domain" description="Ig-like" evidence="9">
    <location>
        <begin position="330"/>
        <end position="417"/>
    </location>
</feature>
<dbReference type="OrthoDB" id="10039395at2759"/>
<organism evidence="10">
    <name type="scientific">Lepeophtheirus salmonis</name>
    <name type="common">Salmon louse</name>
    <name type="synonym">Caligus salmonis</name>
    <dbReference type="NCBI Taxonomy" id="72036"/>
    <lineage>
        <taxon>Eukaryota</taxon>
        <taxon>Metazoa</taxon>
        <taxon>Ecdysozoa</taxon>
        <taxon>Arthropoda</taxon>
        <taxon>Crustacea</taxon>
        <taxon>Multicrustacea</taxon>
        <taxon>Hexanauplia</taxon>
        <taxon>Copepoda</taxon>
        <taxon>Siphonostomatoida</taxon>
        <taxon>Caligidae</taxon>
        <taxon>Lepeophtheirus</taxon>
    </lineage>
</organism>
<evidence type="ECO:0000259" key="9">
    <source>
        <dbReference type="PROSITE" id="PS50835"/>
    </source>
</evidence>
<dbReference type="InterPro" id="IPR036179">
    <property type="entry name" value="Ig-like_dom_sf"/>
</dbReference>